<evidence type="ECO:0000256" key="1">
    <source>
        <dbReference type="SAM" id="MobiDB-lite"/>
    </source>
</evidence>
<reference evidence="2" key="1">
    <citation type="submission" date="2019-08" db="EMBL/GenBank/DDBJ databases">
        <authorList>
            <person name="Kucharzyk K."/>
            <person name="Murdoch R.W."/>
            <person name="Higgins S."/>
            <person name="Loffler F."/>
        </authorList>
    </citation>
    <scope>NUCLEOTIDE SEQUENCE</scope>
</reference>
<name>A0A645IKZ2_9ZZZZ</name>
<accession>A0A645IKZ2</accession>
<evidence type="ECO:0000313" key="2">
    <source>
        <dbReference type="EMBL" id="MPN51686.1"/>
    </source>
</evidence>
<protein>
    <recommendedName>
        <fullName evidence="3">RNA polymerase sigma factor 70 region 4 type 2 domain-containing protein</fullName>
    </recommendedName>
</protein>
<dbReference type="SUPFAM" id="SSF88659">
    <property type="entry name" value="Sigma3 and sigma4 domains of RNA polymerase sigma factors"/>
    <property type="match status" value="1"/>
</dbReference>
<comment type="caution">
    <text evidence="2">The sequence shown here is derived from an EMBL/GenBank/DDBJ whole genome shotgun (WGS) entry which is preliminary data.</text>
</comment>
<dbReference type="Gene3D" id="1.10.10.10">
    <property type="entry name" value="Winged helix-like DNA-binding domain superfamily/Winged helix DNA-binding domain"/>
    <property type="match status" value="1"/>
</dbReference>
<feature type="region of interest" description="Disordered" evidence="1">
    <location>
        <begin position="1"/>
        <end position="42"/>
    </location>
</feature>
<organism evidence="2">
    <name type="scientific">bioreactor metagenome</name>
    <dbReference type="NCBI Taxonomy" id="1076179"/>
    <lineage>
        <taxon>unclassified sequences</taxon>
        <taxon>metagenomes</taxon>
        <taxon>ecological metagenomes</taxon>
    </lineage>
</organism>
<gene>
    <name evidence="2" type="ORF">SDC9_199335</name>
</gene>
<dbReference type="EMBL" id="VSSQ01117052">
    <property type="protein sequence ID" value="MPN51686.1"/>
    <property type="molecule type" value="Genomic_DNA"/>
</dbReference>
<proteinExistence type="predicted"/>
<sequence length="143" mass="15892">MHDREHRLKRGAGVPAQSLDAGTDTSPGIELPSAESRSPDREFDRKWALTVLERALSRLAEEHAASGKSDHFEALKSWLTGESERNSQAEAAKQLGMSENAVKVAIHRLRQKFRSMIKEEVGQTLGDPAQTKAELQCLFEALR</sequence>
<evidence type="ECO:0008006" key="3">
    <source>
        <dbReference type="Google" id="ProtNLM"/>
    </source>
</evidence>
<dbReference type="InterPro" id="IPR013324">
    <property type="entry name" value="RNA_pol_sigma_r3/r4-like"/>
</dbReference>
<dbReference type="InterPro" id="IPR036388">
    <property type="entry name" value="WH-like_DNA-bd_sf"/>
</dbReference>
<dbReference type="AlphaFoldDB" id="A0A645IKZ2"/>